<dbReference type="SUPFAM" id="SSF47954">
    <property type="entry name" value="Cyclin-like"/>
    <property type="match status" value="1"/>
</dbReference>
<feature type="region of interest" description="Disordered" evidence="1">
    <location>
        <begin position="28"/>
        <end position="78"/>
    </location>
</feature>
<feature type="compositionally biased region" description="Low complexity" evidence="1">
    <location>
        <begin position="64"/>
        <end position="74"/>
    </location>
</feature>
<protein>
    <submittedName>
        <fullName evidence="2">Uncharacterized protein</fullName>
    </submittedName>
</protein>
<comment type="caution">
    <text evidence="2">The sequence shown here is derived from an EMBL/GenBank/DDBJ whole genome shotgun (WGS) entry which is preliminary data.</text>
</comment>
<sequence>QDVAAACLFLSGKSEECPRKIDHIVHVVEREVPGHQARPSEVRRRDGPAGDDREHDTANDRLRPASGAAPPAGAESDARHCQKFHKIQEFYFIEGVLLQAVRHLVGHSLLSGCDCGRPRVHSVHVGGVRGSA</sequence>
<keyword evidence="3" id="KW-1185">Reference proteome</keyword>
<reference evidence="2" key="1">
    <citation type="submission" date="2023-10" db="EMBL/GenBank/DDBJ databases">
        <title>Genome assembly of Pristionchus species.</title>
        <authorList>
            <person name="Yoshida K."/>
            <person name="Sommer R.J."/>
        </authorList>
    </citation>
    <scope>NUCLEOTIDE SEQUENCE</scope>
    <source>
        <strain evidence="2">RS5133</strain>
    </source>
</reference>
<gene>
    <name evidence="2" type="ORF">PFISCL1PPCAC_13832</name>
</gene>
<dbReference type="EMBL" id="BTSY01000004">
    <property type="protein sequence ID" value="GMT22535.1"/>
    <property type="molecule type" value="Genomic_DNA"/>
</dbReference>
<dbReference type="Proteomes" id="UP001432322">
    <property type="component" value="Unassembled WGS sequence"/>
</dbReference>
<dbReference type="AlphaFoldDB" id="A0AAV5VSQ6"/>
<feature type="non-terminal residue" evidence="2">
    <location>
        <position position="1"/>
    </location>
</feature>
<dbReference type="InterPro" id="IPR036915">
    <property type="entry name" value="Cyclin-like_sf"/>
</dbReference>
<feature type="compositionally biased region" description="Basic and acidic residues" evidence="1">
    <location>
        <begin position="28"/>
        <end position="63"/>
    </location>
</feature>
<name>A0AAV5VSQ6_9BILA</name>
<evidence type="ECO:0000313" key="3">
    <source>
        <dbReference type="Proteomes" id="UP001432322"/>
    </source>
</evidence>
<evidence type="ECO:0000313" key="2">
    <source>
        <dbReference type="EMBL" id="GMT22535.1"/>
    </source>
</evidence>
<organism evidence="2 3">
    <name type="scientific">Pristionchus fissidentatus</name>
    <dbReference type="NCBI Taxonomy" id="1538716"/>
    <lineage>
        <taxon>Eukaryota</taxon>
        <taxon>Metazoa</taxon>
        <taxon>Ecdysozoa</taxon>
        <taxon>Nematoda</taxon>
        <taxon>Chromadorea</taxon>
        <taxon>Rhabditida</taxon>
        <taxon>Rhabditina</taxon>
        <taxon>Diplogasteromorpha</taxon>
        <taxon>Diplogasteroidea</taxon>
        <taxon>Neodiplogasteridae</taxon>
        <taxon>Pristionchus</taxon>
    </lineage>
</organism>
<accession>A0AAV5VSQ6</accession>
<dbReference type="Gene3D" id="1.10.472.10">
    <property type="entry name" value="Cyclin-like"/>
    <property type="match status" value="1"/>
</dbReference>
<feature type="non-terminal residue" evidence="2">
    <location>
        <position position="132"/>
    </location>
</feature>
<proteinExistence type="predicted"/>
<evidence type="ECO:0000256" key="1">
    <source>
        <dbReference type="SAM" id="MobiDB-lite"/>
    </source>
</evidence>